<dbReference type="Gramene" id="PHT71440">
    <property type="protein sequence ID" value="PHT71440"/>
    <property type="gene ID" value="T459_26544"/>
</dbReference>
<keyword evidence="2" id="KW-1185">Reference proteome</keyword>
<reference evidence="1 2" key="1">
    <citation type="journal article" date="2014" name="Nat. Genet.">
        <title>Genome sequence of the hot pepper provides insights into the evolution of pungency in Capsicum species.</title>
        <authorList>
            <person name="Kim S."/>
            <person name="Park M."/>
            <person name="Yeom S.I."/>
            <person name="Kim Y.M."/>
            <person name="Lee J.M."/>
            <person name="Lee H.A."/>
            <person name="Seo E."/>
            <person name="Choi J."/>
            <person name="Cheong K."/>
            <person name="Kim K.T."/>
            <person name="Jung K."/>
            <person name="Lee G.W."/>
            <person name="Oh S.K."/>
            <person name="Bae C."/>
            <person name="Kim S.B."/>
            <person name="Lee H.Y."/>
            <person name="Kim S.Y."/>
            <person name="Kim M.S."/>
            <person name="Kang B.C."/>
            <person name="Jo Y.D."/>
            <person name="Yang H.B."/>
            <person name="Jeong H.J."/>
            <person name="Kang W.H."/>
            <person name="Kwon J.K."/>
            <person name="Shin C."/>
            <person name="Lim J.Y."/>
            <person name="Park J.H."/>
            <person name="Huh J.H."/>
            <person name="Kim J.S."/>
            <person name="Kim B.D."/>
            <person name="Cohen O."/>
            <person name="Paran I."/>
            <person name="Suh M.C."/>
            <person name="Lee S.B."/>
            <person name="Kim Y.K."/>
            <person name="Shin Y."/>
            <person name="Noh S.J."/>
            <person name="Park J."/>
            <person name="Seo Y.S."/>
            <person name="Kwon S.Y."/>
            <person name="Kim H.A."/>
            <person name="Park J.M."/>
            <person name="Kim H.J."/>
            <person name="Choi S.B."/>
            <person name="Bosland P.W."/>
            <person name="Reeves G."/>
            <person name="Jo S.H."/>
            <person name="Lee B.W."/>
            <person name="Cho H.T."/>
            <person name="Choi H.S."/>
            <person name="Lee M.S."/>
            <person name="Yu Y."/>
            <person name="Do Choi Y."/>
            <person name="Park B.S."/>
            <person name="van Deynze A."/>
            <person name="Ashrafi H."/>
            <person name="Hill T."/>
            <person name="Kim W.T."/>
            <person name="Pai H.S."/>
            <person name="Ahn H.K."/>
            <person name="Yeam I."/>
            <person name="Giovannoni J.J."/>
            <person name="Rose J.K."/>
            <person name="Sorensen I."/>
            <person name="Lee S.J."/>
            <person name="Kim R.W."/>
            <person name="Choi I.Y."/>
            <person name="Choi B.S."/>
            <person name="Lim J.S."/>
            <person name="Lee Y.H."/>
            <person name="Choi D."/>
        </authorList>
    </citation>
    <scope>NUCLEOTIDE SEQUENCE [LARGE SCALE GENOMIC DNA]</scope>
    <source>
        <strain evidence="2">cv. CM334</strain>
    </source>
</reference>
<dbReference type="EMBL" id="AYRZ02000010">
    <property type="protein sequence ID" value="PHT71440.1"/>
    <property type="molecule type" value="Genomic_DNA"/>
</dbReference>
<dbReference type="AlphaFoldDB" id="A0A2G2YNX4"/>
<organism evidence="1 2">
    <name type="scientific">Capsicum annuum</name>
    <name type="common">Capsicum pepper</name>
    <dbReference type="NCBI Taxonomy" id="4072"/>
    <lineage>
        <taxon>Eukaryota</taxon>
        <taxon>Viridiplantae</taxon>
        <taxon>Streptophyta</taxon>
        <taxon>Embryophyta</taxon>
        <taxon>Tracheophyta</taxon>
        <taxon>Spermatophyta</taxon>
        <taxon>Magnoliopsida</taxon>
        <taxon>eudicotyledons</taxon>
        <taxon>Gunneridae</taxon>
        <taxon>Pentapetalae</taxon>
        <taxon>asterids</taxon>
        <taxon>lamiids</taxon>
        <taxon>Solanales</taxon>
        <taxon>Solanaceae</taxon>
        <taxon>Solanoideae</taxon>
        <taxon>Capsiceae</taxon>
        <taxon>Capsicum</taxon>
    </lineage>
</organism>
<sequence length="444" mass="50121">MALASFRTDNASKLEELYGELKSGGNGRIILTGKDVEIEGLTWIATKSSGCAIVEGYFDFTILWELSFPNSDIRYIDDERLACKLSAFSPPDEWGLENNTKEDKETRTKKLLEILESKKVLLIFVDSAALDKVENQVAKGRVIEVEHKKNQITGQESLSSCCELIGKTIDRTPGIQIGVFRAFMVRNARHGQGPGSDHDSNILLFRLSTDMFSLRSTYSRHNDTGLQSKLLLENILMDFCCYENKFPFKRGSAHYRELITYWIVEGFLGPFDCFENAYEKGHRVIMVLSHHGFIENQQAGYVKMLDLSSCCCCRIEETVRLGLANVFEGDLGRIAHADGVVRTLGKAEKGKKSSTLLIDRNFLNREVPFDLFQSMREIEALAIFNPTSKPEPLSLDMQNLRLLVLRGCNFLGGIENLLDLRSTVSDKTFIPETLFLKYLVLALH</sequence>
<dbReference type="Proteomes" id="UP000222542">
    <property type="component" value="Unassembled WGS sequence"/>
</dbReference>
<protein>
    <recommendedName>
        <fullName evidence="3">NB-ARC domain-containing protein</fullName>
    </recommendedName>
</protein>
<gene>
    <name evidence="1" type="ORF">T459_26544</name>
</gene>
<evidence type="ECO:0008006" key="3">
    <source>
        <dbReference type="Google" id="ProtNLM"/>
    </source>
</evidence>
<evidence type="ECO:0000313" key="2">
    <source>
        <dbReference type="Proteomes" id="UP000222542"/>
    </source>
</evidence>
<evidence type="ECO:0000313" key="1">
    <source>
        <dbReference type="EMBL" id="PHT71440.1"/>
    </source>
</evidence>
<accession>A0A2G2YNX4</accession>
<proteinExistence type="predicted"/>
<comment type="caution">
    <text evidence="1">The sequence shown here is derived from an EMBL/GenBank/DDBJ whole genome shotgun (WGS) entry which is preliminary data.</text>
</comment>
<name>A0A2G2YNX4_CAPAN</name>
<reference evidence="1 2" key="2">
    <citation type="journal article" date="2017" name="Genome Biol.">
        <title>New reference genome sequences of hot pepper reveal the massive evolution of plant disease-resistance genes by retroduplication.</title>
        <authorList>
            <person name="Kim S."/>
            <person name="Park J."/>
            <person name="Yeom S.I."/>
            <person name="Kim Y.M."/>
            <person name="Seo E."/>
            <person name="Kim K.T."/>
            <person name="Kim M.S."/>
            <person name="Lee J.M."/>
            <person name="Cheong K."/>
            <person name="Shin H.S."/>
            <person name="Kim S.B."/>
            <person name="Han K."/>
            <person name="Lee J."/>
            <person name="Park M."/>
            <person name="Lee H.A."/>
            <person name="Lee H.Y."/>
            <person name="Lee Y."/>
            <person name="Oh S."/>
            <person name="Lee J.H."/>
            <person name="Choi E."/>
            <person name="Choi E."/>
            <person name="Lee S.E."/>
            <person name="Jeon J."/>
            <person name="Kim H."/>
            <person name="Choi G."/>
            <person name="Song H."/>
            <person name="Lee J."/>
            <person name="Lee S.C."/>
            <person name="Kwon J.K."/>
            <person name="Lee H.Y."/>
            <person name="Koo N."/>
            <person name="Hong Y."/>
            <person name="Kim R.W."/>
            <person name="Kang W.H."/>
            <person name="Huh J.H."/>
            <person name="Kang B.C."/>
            <person name="Yang T.J."/>
            <person name="Lee Y.H."/>
            <person name="Bennetzen J.L."/>
            <person name="Choi D."/>
        </authorList>
    </citation>
    <scope>NUCLEOTIDE SEQUENCE [LARGE SCALE GENOMIC DNA]</scope>
    <source>
        <strain evidence="2">cv. CM334</strain>
    </source>
</reference>